<feature type="region of interest" description="Disordered" evidence="1">
    <location>
        <begin position="385"/>
        <end position="475"/>
    </location>
</feature>
<feature type="region of interest" description="Disordered" evidence="1">
    <location>
        <begin position="495"/>
        <end position="620"/>
    </location>
</feature>
<feature type="compositionally biased region" description="Polar residues" evidence="1">
    <location>
        <begin position="325"/>
        <end position="336"/>
    </location>
</feature>
<feature type="compositionally biased region" description="Polar residues" evidence="1">
    <location>
        <begin position="535"/>
        <end position="544"/>
    </location>
</feature>
<feature type="compositionally biased region" description="Polar residues" evidence="1">
    <location>
        <begin position="583"/>
        <end position="597"/>
    </location>
</feature>
<dbReference type="OrthoDB" id="5404323at2759"/>
<dbReference type="EMBL" id="ML978714">
    <property type="protein sequence ID" value="KAF2089460.1"/>
    <property type="molecule type" value="Genomic_DNA"/>
</dbReference>
<feature type="compositionally biased region" description="Low complexity" evidence="1">
    <location>
        <begin position="20"/>
        <end position="38"/>
    </location>
</feature>
<feature type="compositionally biased region" description="Basic and acidic residues" evidence="1">
    <location>
        <begin position="448"/>
        <end position="462"/>
    </location>
</feature>
<sequence>MFLSLLTADAASQHGHEYSTPRAPSPSARSPSPRLPWSVFSYARPSPQPSKPSSPSRESVDDQPVTNKKSIMFADPPETTITEPASNPASRPASTHSIATTSTEDRTRRRAPRPKSIFNLAHPPPRHGPLHLRPKILLQLHQSHANSRPRPAYDAIPSTTFAPRLKRKFARVFRHRDKLGPDDVVIVKSGEYHKHKAAKDSDSEEDLEHREVIGVVCANLREGTTEICMDDDSVWVITHMQNGGYEFNTIDEHGLALKARWVPRPAANRRVSGSQNPSASNIPAIADDKKFTFSTISPDSRRHPIIASMTKTSIEVLEQYSLPTPSLTSPMNSPAQSPGLDPVDTPFGSEKARVFVTDAALRKFIVVTGIYVAFRESWSTAFKYNQSPSSCTASPVPASESRASIRNTMPSQPFPPEIGIDRSQQRTSTLATRPRRADSSGTAFIRRTKSERSRGRGDRRSPGADGPDEERETHRARAEAALLGYLEPIEDQKVSGEFSSAGEEPTPVPAQPTTRRRVRSLNVDTALRQSDAYATESSVQSTDASVEITPPRVEEIGRGCKDVDGTGTVRRSRPTSAAMLAPSSGTQSRETLESSNADESRKHGTIRGFLHRFKSQRRKK</sequence>
<proteinExistence type="predicted"/>
<evidence type="ECO:0000256" key="1">
    <source>
        <dbReference type="SAM" id="MobiDB-lite"/>
    </source>
</evidence>
<feature type="region of interest" description="Disordered" evidence="1">
    <location>
        <begin position="325"/>
        <end position="344"/>
    </location>
</feature>
<gene>
    <name evidence="2" type="ORF">K490DRAFT_55066</name>
</gene>
<organism evidence="2 3">
    <name type="scientific">Saccharata proteae CBS 121410</name>
    <dbReference type="NCBI Taxonomy" id="1314787"/>
    <lineage>
        <taxon>Eukaryota</taxon>
        <taxon>Fungi</taxon>
        <taxon>Dikarya</taxon>
        <taxon>Ascomycota</taxon>
        <taxon>Pezizomycotina</taxon>
        <taxon>Dothideomycetes</taxon>
        <taxon>Dothideomycetes incertae sedis</taxon>
        <taxon>Botryosphaeriales</taxon>
        <taxon>Saccharataceae</taxon>
        <taxon>Saccharata</taxon>
    </lineage>
</organism>
<feature type="compositionally biased region" description="Polar residues" evidence="1">
    <location>
        <begin position="79"/>
        <end position="102"/>
    </location>
</feature>
<feature type="region of interest" description="Disordered" evidence="1">
    <location>
        <begin position="1"/>
        <end position="127"/>
    </location>
</feature>
<accession>A0A6A5YEV4</accession>
<feature type="compositionally biased region" description="Basic and acidic residues" evidence="1">
    <location>
        <begin position="552"/>
        <end position="564"/>
    </location>
</feature>
<reference evidence="2" key="1">
    <citation type="journal article" date="2020" name="Stud. Mycol.">
        <title>101 Dothideomycetes genomes: a test case for predicting lifestyles and emergence of pathogens.</title>
        <authorList>
            <person name="Haridas S."/>
            <person name="Albert R."/>
            <person name="Binder M."/>
            <person name="Bloem J."/>
            <person name="Labutti K."/>
            <person name="Salamov A."/>
            <person name="Andreopoulos B."/>
            <person name="Baker S."/>
            <person name="Barry K."/>
            <person name="Bills G."/>
            <person name="Bluhm B."/>
            <person name="Cannon C."/>
            <person name="Castanera R."/>
            <person name="Culley D."/>
            <person name="Daum C."/>
            <person name="Ezra D."/>
            <person name="Gonzalez J."/>
            <person name="Henrissat B."/>
            <person name="Kuo A."/>
            <person name="Liang C."/>
            <person name="Lipzen A."/>
            <person name="Lutzoni F."/>
            <person name="Magnuson J."/>
            <person name="Mondo S."/>
            <person name="Nolan M."/>
            <person name="Ohm R."/>
            <person name="Pangilinan J."/>
            <person name="Park H.-J."/>
            <person name="Ramirez L."/>
            <person name="Alfaro M."/>
            <person name="Sun H."/>
            <person name="Tritt A."/>
            <person name="Yoshinaga Y."/>
            <person name="Zwiers L.-H."/>
            <person name="Turgeon B."/>
            <person name="Goodwin S."/>
            <person name="Spatafora J."/>
            <person name="Crous P."/>
            <person name="Grigoriev I."/>
        </authorList>
    </citation>
    <scope>NUCLEOTIDE SEQUENCE</scope>
    <source>
        <strain evidence="2">CBS 121410</strain>
    </source>
</reference>
<name>A0A6A5YEV4_9PEZI</name>
<feature type="compositionally biased region" description="Polar residues" evidence="1">
    <location>
        <begin position="401"/>
        <end position="411"/>
    </location>
</feature>
<protein>
    <submittedName>
        <fullName evidence="2">Uncharacterized protein</fullName>
    </submittedName>
</protein>
<evidence type="ECO:0000313" key="3">
    <source>
        <dbReference type="Proteomes" id="UP000799776"/>
    </source>
</evidence>
<feature type="compositionally biased region" description="Basic residues" evidence="1">
    <location>
        <begin position="603"/>
        <end position="620"/>
    </location>
</feature>
<dbReference type="Proteomes" id="UP000799776">
    <property type="component" value="Unassembled WGS sequence"/>
</dbReference>
<dbReference type="AlphaFoldDB" id="A0A6A5YEV4"/>
<keyword evidence="3" id="KW-1185">Reference proteome</keyword>
<evidence type="ECO:0000313" key="2">
    <source>
        <dbReference type="EMBL" id="KAF2089460.1"/>
    </source>
</evidence>